<sequence>MVSYLWSAFYVGIFLKIF</sequence>
<accession>A0A2P2P8I6</accession>
<organism evidence="1">
    <name type="scientific">Rhizophora mucronata</name>
    <name type="common">Asiatic mangrove</name>
    <dbReference type="NCBI Taxonomy" id="61149"/>
    <lineage>
        <taxon>Eukaryota</taxon>
        <taxon>Viridiplantae</taxon>
        <taxon>Streptophyta</taxon>
        <taxon>Embryophyta</taxon>
        <taxon>Tracheophyta</taxon>
        <taxon>Spermatophyta</taxon>
        <taxon>Magnoliopsida</taxon>
        <taxon>eudicotyledons</taxon>
        <taxon>Gunneridae</taxon>
        <taxon>Pentapetalae</taxon>
        <taxon>rosids</taxon>
        <taxon>fabids</taxon>
        <taxon>Malpighiales</taxon>
        <taxon>Rhizophoraceae</taxon>
        <taxon>Rhizophora</taxon>
    </lineage>
</organism>
<dbReference type="AlphaFoldDB" id="A0A2P2P8I6"/>
<name>A0A2P2P8I6_RHIMU</name>
<evidence type="ECO:0000313" key="1">
    <source>
        <dbReference type="EMBL" id="MBX51056.1"/>
    </source>
</evidence>
<protein>
    <submittedName>
        <fullName evidence="1">Uncharacterized protein</fullName>
    </submittedName>
</protein>
<proteinExistence type="predicted"/>
<reference evidence="1" key="1">
    <citation type="submission" date="2018-02" db="EMBL/GenBank/DDBJ databases">
        <title>Rhizophora mucronata_Transcriptome.</title>
        <authorList>
            <person name="Meera S.P."/>
            <person name="Sreeshan A."/>
            <person name="Augustine A."/>
        </authorList>
    </citation>
    <scope>NUCLEOTIDE SEQUENCE</scope>
    <source>
        <tissue evidence="1">Leaf</tissue>
    </source>
</reference>
<dbReference type="EMBL" id="GGEC01070572">
    <property type="protein sequence ID" value="MBX51056.1"/>
    <property type="molecule type" value="Transcribed_RNA"/>
</dbReference>